<dbReference type="PATRIC" id="fig|771875.3.peg.1364"/>
<dbReference type="KEGG" id="fpe:Ferpe_1353"/>
<evidence type="ECO:0000256" key="1">
    <source>
        <dbReference type="SAM" id="Phobius"/>
    </source>
</evidence>
<feature type="transmembrane region" description="Helical" evidence="1">
    <location>
        <begin position="34"/>
        <end position="57"/>
    </location>
</feature>
<gene>
    <name evidence="2" type="ordered locus">Ferpe_1353</name>
</gene>
<evidence type="ECO:0000313" key="2">
    <source>
        <dbReference type="EMBL" id="AFG35430.1"/>
    </source>
</evidence>
<keyword evidence="1" id="KW-1133">Transmembrane helix</keyword>
<keyword evidence="1" id="KW-0812">Transmembrane</keyword>
<dbReference type="EMBL" id="CP003260">
    <property type="protein sequence ID" value="AFG35430.1"/>
    <property type="molecule type" value="Genomic_DNA"/>
</dbReference>
<evidence type="ECO:0000313" key="3">
    <source>
        <dbReference type="Proteomes" id="UP000007384"/>
    </source>
</evidence>
<dbReference type="HOGENOM" id="CLU_501452_0_0_0"/>
<proteinExistence type="predicted"/>
<dbReference type="STRING" id="771875.Ferpe_1353"/>
<name>H9UD37_FERPD</name>
<dbReference type="Proteomes" id="UP000007384">
    <property type="component" value="Chromosome"/>
</dbReference>
<reference evidence="2" key="1">
    <citation type="submission" date="2012-03" db="EMBL/GenBank/DDBJ databases">
        <title>Complete sequence of Fervidobacterium pennivorans DSM 9078.</title>
        <authorList>
            <consortium name="US DOE Joint Genome Institute"/>
            <person name="Lucas S."/>
            <person name="Han J."/>
            <person name="Lapidus A."/>
            <person name="Cheng J.-F."/>
            <person name="Goodwin L."/>
            <person name="Pitluck S."/>
            <person name="Peters L."/>
            <person name="Ovchinnikova G."/>
            <person name="Lu M."/>
            <person name="Detter J.C."/>
            <person name="Han C."/>
            <person name="Tapia R."/>
            <person name="Land M."/>
            <person name="Hauser L."/>
            <person name="Kyrpides N."/>
            <person name="Ivanova N."/>
            <person name="Pagani I."/>
            <person name="Noll K.M."/>
            <person name="Woyke T."/>
        </authorList>
    </citation>
    <scope>NUCLEOTIDE SEQUENCE</scope>
    <source>
        <strain evidence="2">DSM 9078</strain>
    </source>
</reference>
<evidence type="ECO:0008006" key="4">
    <source>
        <dbReference type="Google" id="ProtNLM"/>
    </source>
</evidence>
<keyword evidence="3" id="KW-1185">Reference proteome</keyword>
<sequence length="542" mass="61486">MHGGHFLVSWNKRVQNRNELIEEREFVRQMTKGWVYKFFASVIILFLMLLSSCIILKPATENVEISLYVSEYNSGPAVDDANVELIKDGRVVDTKRTSDGKVRFSVKLYSGPYLLRISKNGHAKTTIKILNIHSPLVLNTTLRKTKLLPSEQNQNEMNILFDIYTSKNKVSKLLFDGNSIYNIFGLSYIYISAQSTTSNFPVSFMYAKLGNPPGAEYLASPRLFAESNVLEGELDLTPFSGKVYLFIDAYDVNDNRYEVVVPLTVTKLTDLKVNPYVVEADQPAVFAYNLNTTTKYYSTQDSSMPNQSKSSTNLYVKLSWKRWSESMQKSKTDEPDGYVIYKSYDGIKYEKLTVVSSKQDTYYDTSDIKPGSRVWYAIASKYGGIEGPKVFLGSVEPLPMIEITDVSPLDGATNVSLSPTFSWKISGVEKYEGKIKYLYDIWIYDLTVNSGIFHYPIVDVPYFTSDSSIVTINMSSYAWKDLPDAKLQPGKPYEWAPELIAVMWNDNENNSLSLSVNCDYNFKISPVVIAPEKYYLFVTGNK</sequence>
<dbReference type="eggNOG" id="ENOG50338R8">
    <property type="taxonomic scope" value="Bacteria"/>
</dbReference>
<protein>
    <recommendedName>
        <fullName evidence="4">Carboxypeptidase regulatory-like domain-containing protein</fullName>
    </recommendedName>
</protein>
<accession>H9UD37</accession>
<dbReference type="AlphaFoldDB" id="H9UD37"/>
<keyword evidence="1" id="KW-0472">Membrane</keyword>
<organism evidence="2 3">
    <name type="scientific">Fervidobacterium pennivorans (strain DSM 9078 / Ven5)</name>
    <dbReference type="NCBI Taxonomy" id="771875"/>
    <lineage>
        <taxon>Bacteria</taxon>
        <taxon>Thermotogati</taxon>
        <taxon>Thermotogota</taxon>
        <taxon>Thermotogae</taxon>
        <taxon>Thermotogales</taxon>
        <taxon>Fervidobacteriaceae</taxon>
        <taxon>Fervidobacterium</taxon>
    </lineage>
</organism>